<dbReference type="PANTHER" id="PTHR24421">
    <property type="entry name" value="NITRATE/NITRITE SENSOR PROTEIN NARX-RELATED"/>
    <property type="match status" value="1"/>
</dbReference>
<organism evidence="6 7">
    <name type="scientific">Cupriavidus necator (strain ATCC 43291 / DSM 13513 / CCUG 52238 / LMG 8453 / N-1)</name>
    <name type="common">Ralstonia eutropha</name>
    <dbReference type="NCBI Taxonomy" id="1042878"/>
    <lineage>
        <taxon>Bacteria</taxon>
        <taxon>Pseudomonadati</taxon>
        <taxon>Pseudomonadota</taxon>
        <taxon>Betaproteobacteria</taxon>
        <taxon>Burkholderiales</taxon>
        <taxon>Burkholderiaceae</taxon>
        <taxon>Cupriavidus</taxon>
    </lineage>
</organism>
<dbReference type="InterPro" id="IPR036890">
    <property type="entry name" value="HATPase_C_sf"/>
</dbReference>
<evidence type="ECO:0000256" key="2">
    <source>
        <dbReference type="ARBA" id="ARBA00022777"/>
    </source>
</evidence>
<dbReference type="CDD" id="cd16917">
    <property type="entry name" value="HATPase_UhpB-NarQ-NarX-like"/>
    <property type="match status" value="1"/>
</dbReference>
<keyword evidence="3" id="KW-0902">Two-component regulatory system</keyword>
<feature type="domain" description="Signal transduction histidine kinase subgroup 3 dimerisation and phosphoacceptor" evidence="5">
    <location>
        <begin position="38"/>
        <end position="106"/>
    </location>
</feature>
<dbReference type="KEGG" id="cnc:CNE_BB1p08830"/>
<dbReference type="AlphaFoldDB" id="F8GU93"/>
<keyword evidence="1" id="KW-0808">Transferase</keyword>
<evidence type="ECO:0000313" key="6">
    <source>
        <dbReference type="EMBL" id="AEI82297.1"/>
    </source>
</evidence>
<proteinExistence type="predicted"/>
<name>F8GU93_CUPNN</name>
<evidence type="ECO:0000313" key="7">
    <source>
        <dbReference type="Proteomes" id="UP000006798"/>
    </source>
</evidence>
<dbReference type="HOGENOM" id="CLU_000445_20_6_4"/>
<keyword evidence="2 6" id="KW-0418">Kinase</keyword>
<dbReference type="Proteomes" id="UP000006798">
    <property type="component" value="Plasmid pBB1"/>
</dbReference>
<dbReference type="Gene3D" id="3.30.565.10">
    <property type="entry name" value="Histidine kinase-like ATPase, C-terminal domain"/>
    <property type="match status" value="1"/>
</dbReference>
<sequence>MLVGTYIAQRKLLEEKLLASREQLCKLSTYFEAVREEERKRIAMEIHDELGQFLTALKIDISLLEMRLELAEYPQAEQKLSEMRKLVERTIGTVRHVANHLRPVALNYGIVAALEWLTEDFSLRNDAACRLHVQGQEPTLTNEEATAFLRIAQESLTNVARHASASDVNVALTTTVKRITLAISDNGRGFRLGVSRQGYSYGLQGMSERARLLGATLAIQSAPGAGWSRRALVPATAC</sequence>
<dbReference type="GO" id="GO:0046983">
    <property type="term" value="F:protein dimerization activity"/>
    <property type="evidence" value="ECO:0007669"/>
    <property type="project" value="InterPro"/>
</dbReference>
<protein>
    <submittedName>
        <fullName evidence="6">Multi-sensor signal transduction histidine kinase</fullName>
    </submittedName>
</protein>
<evidence type="ECO:0000256" key="1">
    <source>
        <dbReference type="ARBA" id="ARBA00022679"/>
    </source>
</evidence>
<evidence type="ECO:0000259" key="4">
    <source>
        <dbReference type="Pfam" id="PF02518"/>
    </source>
</evidence>
<dbReference type="GO" id="GO:0000155">
    <property type="term" value="F:phosphorelay sensor kinase activity"/>
    <property type="evidence" value="ECO:0007669"/>
    <property type="project" value="InterPro"/>
</dbReference>
<evidence type="ECO:0000259" key="5">
    <source>
        <dbReference type="Pfam" id="PF07730"/>
    </source>
</evidence>
<dbReference type="PANTHER" id="PTHR24421:SF59">
    <property type="entry name" value="OXYGEN SENSOR HISTIDINE KINASE NREB"/>
    <property type="match status" value="1"/>
</dbReference>
<keyword evidence="6" id="KW-0614">Plasmid</keyword>
<dbReference type="InterPro" id="IPR003594">
    <property type="entry name" value="HATPase_dom"/>
</dbReference>
<dbReference type="Pfam" id="PF02518">
    <property type="entry name" value="HATPase_c"/>
    <property type="match status" value="1"/>
</dbReference>
<gene>
    <name evidence="6" type="ordered locus">CNE_BB1p08830</name>
</gene>
<dbReference type="EMBL" id="CP002879">
    <property type="protein sequence ID" value="AEI82297.1"/>
    <property type="molecule type" value="Genomic_DNA"/>
</dbReference>
<dbReference type="Gene3D" id="1.20.5.1930">
    <property type="match status" value="1"/>
</dbReference>
<dbReference type="Pfam" id="PF07730">
    <property type="entry name" value="HisKA_3"/>
    <property type="match status" value="1"/>
</dbReference>
<geneLocation type="plasmid" evidence="6 7">
    <name>pBB1</name>
</geneLocation>
<evidence type="ECO:0000256" key="3">
    <source>
        <dbReference type="ARBA" id="ARBA00023012"/>
    </source>
</evidence>
<accession>F8GU93</accession>
<dbReference type="InterPro" id="IPR050482">
    <property type="entry name" value="Sensor_HK_TwoCompSys"/>
</dbReference>
<reference evidence="6 7" key="1">
    <citation type="journal article" date="2011" name="J. Bacteriol.">
        <title>Complete genome sequence of the type strain Cupriavidus necator N-1.</title>
        <authorList>
            <person name="Poehlein A."/>
            <person name="Kusian B."/>
            <person name="Friedrich B."/>
            <person name="Daniel R."/>
            <person name="Bowien B."/>
        </authorList>
    </citation>
    <scope>NUCLEOTIDE SEQUENCE [LARGE SCALE GENOMIC DNA]</scope>
    <source>
        <strain evidence="7">ATCC 43291 / DSM 13513 / CCUG 52238 / LMG 8453 / N-1</strain>
        <plasmid evidence="6 7">pBB1</plasmid>
    </source>
</reference>
<dbReference type="SUPFAM" id="SSF55874">
    <property type="entry name" value="ATPase domain of HSP90 chaperone/DNA topoisomerase II/histidine kinase"/>
    <property type="match status" value="1"/>
</dbReference>
<feature type="domain" description="Histidine kinase/HSP90-like ATPase" evidence="4">
    <location>
        <begin position="146"/>
        <end position="228"/>
    </location>
</feature>
<dbReference type="GeneID" id="34312248"/>
<dbReference type="GO" id="GO:0016020">
    <property type="term" value="C:membrane"/>
    <property type="evidence" value="ECO:0007669"/>
    <property type="project" value="InterPro"/>
</dbReference>
<dbReference type="RefSeq" id="WP_013959330.1">
    <property type="nucleotide sequence ID" value="NC_015727.1"/>
</dbReference>
<dbReference type="InterPro" id="IPR011712">
    <property type="entry name" value="Sig_transdc_His_kin_sub3_dim/P"/>
</dbReference>